<accession>A0AAD1ZJQ7</accession>
<name>A0AAD1ZJQ7_9LAMI</name>
<proteinExistence type="predicted"/>
<keyword evidence="2" id="KW-1185">Reference proteome</keyword>
<sequence length="126" mass="14251">MSTQICASAAPISTKNVGIENARRSVTYHPSIWGDYFLAYTSDLTDIFAHEEQEHQRLKEEVKKHLAAVPDDSLHKLDLIDSIQRLGVAAFIPLLFDFDYLDNKGITCHVACSTNSRTHKENFMNL</sequence>
<evidence type="ECO:0000313" key="1">
    <source>
        <dbReference type="EMBL" id="CAI9768292.1"/>
    </source>
</evidence>
<dbReference type="Proteomes" id="UP000834106">
    <property type="component" value="Chromosome 9"/>
</dbReference>
<evidence type="ECO:0000313" key="2">
    <source>
        <dbReference type="Proteomes" id="UP000834106"/>
    </source>
</evidence>
<gene>
    <name evidence="1" type="ORF">FPE_LOCUS15722</name>
</gene>
<dbReference type="AlphaFoldDB" id="A0AAD1ZJQ7"/>
<dbReference type="SUPFAM" id="SSF48239">
    <property type="entry name" value="Terpenoid cyclases/Protein prenyltransferases"/>
    <property type="match status" value="1"/>
</dbReference>
<dbReference type="Gene3D" id="1.10.600.10">
    <property type="entry name" value="Farnesyl Diphosphate Synthase"/>
    <property type="match status" value="1"/>
</dbReference>
<protein>
    <submittedName>
        <fullName evidence="1">Uncharacterized protein</fullName>
    </submittedName>
</protein>
<organism evidence="1 2">
    <name type="scientific">Fraxinus pennsylvanica</name>
    <dbReference type="NCBI Taxonomy" id="56036"/>
    <lineage>
        <taxon>Eukaryota</taxon>
        <taxon>Viridiplantae</taxon>
        <taxon>Streptophyta</taxon>
        <taxon>Embryophyta</taxon>
        <taxon>Tracheophyta</taxon>
        <taxon>Spermatophyta</taxon>
        <taxon>Magnoliopsida</taxon>
        <taxon>eudicotyledons</taxon>
        <taxon>Gunneridae</taxon>
        <taxon>Pentapetalae</taxon>
        <taxon>asterids</taxon>
        <taxon>lamiids</taxon>
        <taxon>Lamiales</taxon>
        <taxon>Oleaceae</taxon>
        <taxon>Oleeae</taxon>
        <taxon>Fraxinus</taxon>
    </lineage>
</organism>
<reference evidence="1" key="1">
    <citation type="submission" date="2023-05" db="EMBL/GenBank/DDBJ databases">
        <authorList>
            <person name="Huff M."/>
        </authorList>
    </citation>
    <scope>NUCLEOTIDE SEQUENCE</scope>
</reference>
<dbReference type="InterPro" id="IPR008949">
    <property type="entry name" value="Isoprenoid_synthase_dom_sf"/>
</dbReference>
<dbReference type="EMBL" id="OU503044">
    <property type="protein sequence ID" value="CAI9768292.1"/>
    <property type="molecule type" value="Genomic_DNA"/>
</dbReference>
<dbReference type="InterPro" id="IPR008930">
    <property type="entry name" value="Terpenoid_cyclase/PrenylTrfase"/>
</dbReference>